<comment type="subcellular location">
    <subcellularLocation>
        <location evidence="1">Membrane</location>
        <topology evidence="1">Multi-pass membrane protein</topology>
    </subcellularLocation>
</comment>
<dbReference type="OMA" id="FLICCEN"/>
<keyword evidence="4 5" id="KW-0472">Membrane</keyword>
<dbReference type="PROSITE" id="PS51257">
    <property type="entry name" value="PROKAR_LIPOPROTEIN"/>
    <property type="match status" value="1"/>
</dbReference>
<dbReference type="VEuPathDB" id="TrichDB:TVAGG3_0644550"/>
<keyword evidence="2 5" id="KW-0812">Transmembrane</keyword>
<evidence type="ECO:0000256" key="3">
    <source>
        <dbReference type="ARBA" id="ARBA00022989"/>
    </source>
</evidence>
<dbReference type="KEGG" id="tva:4772653"/>
<feature type="transmembrane region" description="Helical" evidence="5">
    <location>
        <begin position="7"/>
        <end position="32"/>
    </location>
</feature>
<dbReference type="RefSeq" id="XP_001326883.1">
    <property type="nucleotide sequence ID" value="XM_001326848.1"/>
</dbReference>
<protein>
    <submittedName>
        <fullName evidence="6">Tetraspanin family protein</fullName>
    </submittedName>
</protein>
<evidence type="ECO:0000256" key="1">
    <source>
        <dbReference type="ARBA" id="ARBA00004141"/>
    </source>
</evidence>
<proteinExistence type="predicted"/>
<feature type="transmembrane region" description="Helical" evidence="5">
    <location>
        <begin position="191"/>
        <end position="214"/>
    </location>
</feature>
<reference evidence="6" key="1">
    <citation type="submission" date="2006-10" db="EMBL/GenBank/DDBJ databases">
        <authorList>
            <person name="Amadeo P."/>
            <person name="Zhao Q."/>
            <person name="Wortman J."/>
            <person name="Fraser-Liggett C."/>
            <person name="Carlton J."/>
        </authorList>
    </citation>
    <scope>NUCLEOTIDE SEQUENCE</scope>
    <source>
        <strain evidence="6">G3</strain>
    </source>
</reference>
<dbReference type="VEuPathDB" id="TrichDB:TVAG_460770"/>
<dbReference type="InterPro" id="IPR018499">
    <property type="entry name" value="Tetraspanin/Peripherin"/>
</dbReference>
<keyword evidence="3 5" id="KW-1133">Transmembrane helix</keyword>
<evidence type="ECO:0000313" key="7">
    <source>
        <dbReference type="Proteomes" id="UP000001542"/>
    </source>
</evidence>
<dbReference type="SMR" id="A2DY51"/>
<dbReference type="GO" id="GO:0016020">
    <property type="term" value="C:membrane"/>
    <property type="evidence" value="ECO:0007669"/>
    <property type="project" value="UniProtKB-SubCell"/>
</dbReference>
<keyword evidence="7" id="KW-1185">Reference proteome</keyword>
<gene>
    <name evidence="6" type="ORF">TVAG_460770</name>
</gene>
<dbReference type="Proteomes" id="UP000001542">
    <property type="component" value="Unassembled WGS sequence"/>
</dbReference>
<sequence length="234" mass="25732">MALNGKCLRWVIIIINILIVIAAVIACAVVYTRIGKTSGTTEYYKLFKDSTALYPFFAILAVCAAVCIIGVFLICCENRCWAIFYVVCLFLVLIVEIIILICMFLLTNVVMDFAETKWNKGVTDKGMENVTRNIEILLECCSFNQPTVSETVRCLADTSSPYNKETDVAKASTTGCYDAIKGKVKKNMYGLAAAAIVIIVFELALIVISCMYACCYINKKVAADADITGQTPQP</sequence>
<evidence type="ECO:0000256" key="2">
    <source>
        <dbReference type="ARBA" id="ARBA00022692"/>
    </source>
</evidence>
<dbReference type="EMBL" id="DS113267">
    <property type="protein sequence ID" value="EAY14660.1"/>
    <property type="molecule type" value="Genomic_DNA"/>
</dbReference>
<evidence type="ECO:0000256" key="4">
    <source>
        <dbReference type="ARBA" id="ARBA00023136"/>
    </source>
</evidence>
<feature type="transmembrane region" description="Helical" evidence="5">
    <location>
        <begin position="52"/>
        <end position="75"/>
    </location>
</feature>
<accession>A2DY51</accession>
<feature type="transmembrane region" description="Helical" evidence="5">
    <location>
        <begin position="82"/>
        <end position="106"/>
    </location>
</feature>
<evidence type="ECO:0000313" key="6">
    <source>
        <dbReference type="EMBL" id="EAY14660.1"/>
    </source>
</evidence>
<dbReference type="InParanoid" id="A2DY51"/>
<name>A2DY51_TRIV3</name>
<organism evidence="6 7">
    <name type="scientific">Trichomonas vaginalis (strain ATCC PRA-98 / G3)</name>
    <dbReference type="NCBI Taxonomy" id="412133"/>
    <lineage>
        <taxon>Eukaryota</taxon>
        <taxon>Metamonada</taxon>
        <taxon>Parabasalia</taxon>
        <taxon>Trichomonadida</taxon>
        <taxon>Trichomonadidae</taxon>
        <taxon>Trichomonas</taxon>
    </lineage>
</organism>
<dbReference type="AlphaFoldDB" id="A2DY51"/>
<reference evidence="6" key="2">
    <citation type="journal article" date="2007" name="Science">
        <title>Draft genome sequence of the sexually transmitted pathogen Trichomonas vaginalis.</title>
        <authorList>
            <person name="Carlton J.M."/>
            <person name="Hirt R.P."/>
            <person name="Silva J.C."/>
            <person name="Delcher A.L."/>
            <person name="Schatz M."/>
            <person name="Zhao Q."/>
            <person name="Wortman J.R."/>
            <person name="Bidwell S.L."/>
            <person name="Alsmark U.C.M."/>
            <person name="Besteiro S."/>
            <person name="Sicheritz-Ponten T."/>
            <person name="Noel C.J."/>
            <person name="Dacks J.B."/>
            <person name="Foster P.G."/>
            <person name="Simillion C."/>
            <person name="Van de Peer Y."/>
            <person name="Miranda-Saavedra D."/>
            <person name="Barton G.J."/>
            <person name="Westrop G.D."/>
            <person name="Mueller S."/>
            <person name="Dessi D."/>
            <person name="Fiori P.L."/>
            <person name="Ren Q."/>
            <person name="Paulsen I."/>
            <person name="Zhang H."/>
            <person name="Bastida-Corcuera F.D."/>
            <person name="Simoes-Barbosa A."/>
            <person name="Brown M.T."/>
            <person name="Hayes R.D."/>
            <person name="Mukherjee M."/>
            <person name="Okumura C.Y."/>
            <person name="Schneider R."/>
            <person name="Smith A.J."/>
            <person name="Vanacova S."/>
            <person name="Villalvazo M."/>
            <person name="Haas B.J."/>
            <person name="Pertea M."/>
            <person name="Feldblyum T.V."/>
            <person name="Utterback T.R."/>
            <person name="Shu C.L."/>
            <person name="Osoegawa K."/>
            <person name="de Jong P.J."/>
            <person name="Hrdy I."/>
            <person name="Horvathova L."/>
            <person name="Zubacova Z."/>
            <person name="Dolezal P."/>
            <person name="Malik S.B."/>
            <person name="Logsdon J.M. Jr."/>
            <person name="Henze K."/>
            <person name="Gupta A."/>
            <person name="Wang C.C."/>
            <person name="Dunne R.L."/>
            <person name="Upcroft J.A."/>
            <person name="Upcroft P."/>
            <person name="White O."/>
            <person name="Salzberg S.L."/>
            <person name="Tang P."/>
            <person name="Chiu C.-H."/>
            <person name="Lee Y.-S."/>
            <person name="Embley T.M."/>
            <person name="Coombs G.H."/>
            <person name="Mottram J.C."/>
            <person name="Tachezy J."/>
            <person name="Fraser-Liggett C.M."/>
            <person name="Johnson P.J."/>
        </authorList>
    </citation>
    <scope>NUCLEOTIDE SEQUENCE [LARGE SCALE GENOMIC DNA]</scope>
    <source>
        <strain evidence="6">G3</strain>
    </source>
</reference>
<dbReference type="Pfam" id="PF00335">
    <property type="entry name" value="Tetraspanin"/>
    <property type="match status" value="1"/>
</dbReference>
<evidence type="ECO:0000256" key="5">
    <source>
        <dbReference type="SAM" id="Phobius"/>
    </source>
</evidence>